<proteinExistence type="predicted"/>
<evidence type="ECO:0000256" key="1">
    <source>
        <dbReference type="SAM" id="SignalP"/>
    </source>
</evidence>
<evidence type="ECO:0000313" key="3">
    <source>
        <dbReference type="Proteomes" id="UP000239415"/>
    </source>
</evidence>
<keyword evidence="3" id="KW-1185">Reference proteome</keyword>
<dbReference type="EMBL" id="PVMZ01000004">
    <property type="protein sequence ID" value="PRX22779.1"/>
    <property type="molecule type" value="Genomic_DNA"/>
</dbReference>
<feature type="signal peptide" evidence="1">
    <location>
        <begin position="1"/>
        <end position="26"/>
    </location>
</feature>
<gene>
    <name evidence="2" type="ORF">CLV67_104307</name>
</gene>
<keyword evidence="1" id="KW-0732">Signal</keyword>
<comment type="caution">
    <text evidence="2">The sequence shown here is derived from an EMBL/GenBank/DDBJ whole genome shotgun (WGS) entry which is preliminary data.</text>
</comment>
<sequence>MNARSRMAAIAGTLVFALVPSVPAGAAAGPGPWDYVGASYRKCDTHAASPQIEQGSTKEIFVTNNTSARIFAYWRNWKGEQEIPRYIDPGETTLVFYSDNGDIVEIGDNYMNCLAMFVINTSTGEAEITYN</sequence>
<protein>
    <recommendedName>
        <fullName evidence="4">Peptidase inhibitor family I36</fullName>
    </recommendedName>
</protein>
<dbReference type="AlphaFoldDB" id="A0A2T0KH62"/>
<name>A0A2T0KH62_9ACTN</name>
<accession>A0A2T0KH62</accession>
<reference evidence="2 3" key="1">
    <citation type="submission" date="2018-03" db="EMBL/GenBank/DDBJ databases">
        <title>Genomic Encyclopedia of Archaeal and Bacterial Type Strains, Phase II (KMG-II): from individual species to whole genera.</title>
        <authorList>
            <person name="Goeker M."/>
        </authorList>
    </citation>
    <scope>NUCLEOTIDE SEQUENCE [LARGE SCALE GENOMIC DNA]</scope>
    <source>
        <strain evidence="2 3">DSM 43146</strain>
    </source>
</reference>
<dbReference type="Proteomes" id="UP000239415">
    <property type="component" value="Unassembled WGS sequence"/>
</dbReference>
<evidence type="ECO:0008006" key="4">
    <source>
        <dbReference type="Google" id="ProtNLM"/>
    </source>
</evidence>
<dbReference type="RefSeq" id="WP_146169074.1">
    <property type="nucleotide sequence ID" value="NZ_BOMO01000020.1"/>
</dbReference>
<evidence type="ECO:0000313" key="2">
    <source>
        <dbReference type="EMBL" id="PRX22779.1"/>
    </source>
</evidence>
<organism evidence="2 3">
    <name type="scientific">Actinoplanes italicus</name>
    <dbReference type="NCBI Taxonomy" id="113567"/>
    <lineage>
        <taxon>Bacteria</taxon>
        <taxon>Bacillati</taxon>
        <taxon>Actinomycetota</taxon>
        <taxon>Actinomycetes</taxon>
        <taxon>Micromonosporales</taxon>
        <taxon>Micromonosporaceae</taxon>
        <taxon>Actinoplanes</taxon>
    </lineage>
</organism>
<feature type="chain" id="PRO_5015394061" description="Peptidase inhibitor family I36" evidence="1">
    <location>
        <begin position="27"/>
        <end position="131"/>
    </location>
</feature>